<accession>A0ABR9XED7</accession>
<protein>
    <recommendedName>
        <fullName evidence="4">Lipoprotein</fullName>
    </recommendedName>
</protein>
<dbReference type="Proteomes" id="UP000632774">
    <property type="component" value="Unassembled WGS sequence"/>
</dbReference>
<feature type="signal peptide" evidence="1">
    <location>
        <begin position="1"/>
        <end position="22"/>
    </location>
</feature>
<evidence type="ECO:0008006" key="4">
    <source>
        <dbReference type="Google" id="ProtNLM"/>
    </source>
</evidence>
<dbReference type="RefSeq" id="WP_194104819.1">
    <property type="nucleotide sequence ID" value="NZ_JADFFM010000001.1"/>
</dbReference>
<evidence type="ECO:0000256" key="1">
    <source>
        <dbReference type="SAM" id="SignalP"/>
    </source>
</evidence>
<evidence type="ECO:0000313" key="3">
    <source>
        <dbReference type="Proteomes" id="UP000632774"/>
    </source>
</evidence>
<organism evidence="2 3">
    <name type="scientific">Mucilaginibacter boryungensis</name>
    <dbReference type="NCBI Taxonomy" id="768480"/>
    <lineage>
        <taxon>Bacteria</taxon>
        <taxon>Pseudomonadati</taxon>
        <taxon>Bacteroidota</taxon>
        <taxon>Sphingobacteriia</taxon>
        <taxon>Sphingobacteriales</taxon>
        <taxon>Sphingobacteriaceae</taxon>
        <taxon>Mucilaginibacter</taxon>
    </lineage>
</organism>
<sequence length="100" mass="11020">MKTFIKLLAIAMLLAGCGSKNINGTYVSHTEGQFSIADDTLVIADTVIINHTGFQKIRQGQLLPKAYKTHKWTLNSPDAPPMQITGKQIQIGNTIYHKLP</sequence>
<evidence type="ECO:0000313" key="2">
    <source>
        <dbReference type="EMBL" id="MBE9665413.1"/>
    </source>
</evidence>
<keyword evidence="1" id="KW-0732">Signal</keyword>
<keyword evidence="3" id="KW-1185">Reference proteome</keyword>
<feature type="chain" id="PRO_5047288870" description="Lipoprotein" evidence="1">
    <location>
        <begin position="23"/>
        <end position="100"/>
    </location>
</feature>
<dbReference type="EMBL" id="JADFFM010000001">
    <property type="protein sequence ID" value="MBE9665413.1"/>
    <property type="molecule type" value="Genomic_DNA"/>
</dbReference>
<name>A0ABR9XED7_9SPHI</name>
<dbReference type="PROSITE" id="PS51257">
    <property type="entry name" value="PROKAR_LIPOPROTEIN"/>
    <property type="match status" value="1"/>
</dbReference>
<comment type="caution">
    <text evidence="2">The sequence shown here is derived from an EMBL/GenBank/DDBJ whole genome shotgun (WGS) entry which is preliminary data.</text>
</comment>
<gene>
    <name evidence="2" type="ORF">IRJ18_03505</name>
</gene>
<reference evidence="2 3" key="1">
    <citation type="submission" date="2020-10" db="EMBL/GenBank/DDBJ databases">
        <title>Mucilaginibacter mali sp. nov., isolated from rhizosphere soil of apple orchard.</title>
        <authorList>
            <person name="Lee J.-S."/>
            <person name="Kim H.S."/>
            <person name="Kim J.-S."/>
        </authorList>
    </citation>
    <scope>NUCLEOTIDE SEQUENCE [LARGE SCALE GENOMIC DNA]</scope>
    <source>
        <strain evidence="2 3">KCTC 23157</strain>
    </source>
</reference>
<proteinExistence type="predicted"/>